<dbReference type="InterPro" id="IPR013122">
    <property type="entry name" value="PKD1_2_channel"/>
</dbReference>
<feature type="region of interest" description="Disordered" evidence="6">
    <location>
        <begin position="1612"/>
        <end position="1637"/>
    </location>
</feature>
<feature type="transmembrane region" description="Helical" evidence="7">
    <location>
        <begin position="1203"/>
        <end position="1223"/>
    </location>
</feature>
<evidence type="ECO:0000256" key="5">
    <source>
        <dbReference type="SAM" id="Coils"/>
    </source>
</evidence>
<dbReference type="Pfam" id="PF08016">
    <property type="entry name" value="PKD_channel"/>
    <property type="match status" value="1"/>
</dbReference>
<feature type="coiled-coil region" evidence="5">
    <location>
        <begin position="826"/>
        <end position="874"/>
    </location>
</feature>
<evidence type="ECO:0000256" key="1">
    <source>
        <dbReference type="ARBA" id="ARBA00004141"/>
    </source>
</evidence>
<gene>
    <name evidence="10" type="ORF">TSPGSL018_14294</name>
    <name evidence="9" type="ORF">TSPGSL018_4215</name>
</gene>
<feature type="compositionally biased region" description="Polar residues" evidence="6">
    <location>
        <begin position="1614"/>
        <end position="1623"/>
    </location>
</feature>
<dbReference type="EMBL" id="GBEZ01006618">
    <property type="protein sequence ID" value="JAC78792.1"/>
    <property type="molecule type" value="Transcribed_RNA"/>
</dbReference>
<evidence type="ECO:0000256" key="3">
    <source>
        <dbReference type="ARBA" id="ARBA00022989"/>
    </source>
</evidence>
<evidence type="ECO:0000313" key="10">
    <source>
        <dbReference type="EMBL" id="JAC78792.1"/>
    </source>
</evidence>
<evidence type="ECO:0000259" key="8">
    <source>
        <dbReference type="Pfam" id="PF08016"/>
    </source>
</evidence>
<feature type="region of interest" description="Disordered" evidence="6">
    <location>
        <begin position="1"/>
        <end position="23"/>
    </location>
</feature>
<keyword evidence="5" id="KW-0175">Coiled coil</keyword>
<evidence type="ECO:0000256" key="7">
    <source>
        <dbReference type="SAM" id="Phobius"/>
    </source>
</evidence>
<dbReference type="EMBL" id="GBEZ01015792">
    <property type="protein sequence ID" value="JAC70400.1"/>
    <property type="molecule type" value="Transcribed_RNA"/>
</dbReference>
<feature type="transmembrane region" description="Helical" evidence="7">
    <location>
        <begin position="65"/>
        <end position="87"/>
    </location>
</feature>
<feature type="transmembrane region" description="Helical" evidence="7">
    <location>
        <begin position="1390"/>
        <end position="1412"/>
    </location>
</feature>
<sequence>MPRINQSAVVNTRVRDSNQNTEVDTERDKLIAEDFESLEEDERASRAATVVKELYKRYQKQTERWHNYVQLFSFLAFVAIFLSVLFLQRNAQVAYAVHSTVKDTLVPSSTTLSSSDEVLSWLQSTLAEVWKDPVCGDGVCETPFEFASYGRFGCRADCGRLSEVQNLTTIVIDLDYNFRHPVGSIPATELMQQARWNLCPRNGAPHGTDCYYSSDQQFSSVQGSTHVEINDVPDGEWVLVIKRDIFNKVAGAVRDKEMLEEEAHVRKISMAVQASRSAREFEIERLMAAADVTNRTVELSIKLYVDSRWSQFQADMQAANETGKFDLNGQYNETLAEEWIDAHHPFMVGAQKYCPADLVPTELESDYECRELAMGTTMWDRVLQDCEGIPGIDGQGGGQGEAPCGLYMNISISALEMNKQDLYAVLTSRRALVDQHLKEQVRSLRAELSSTQPEVVSSIDAMNGRDAENAPALASLSELAEFYLEPILTGEITPPAKAALTTTRLNQLESDWTTYAVQEANMKIVHTRIQNRIDEIKDYEDDVEARPEVRTMRSYFAEHGMGYREYNYVAWTGGAEAYLTTNLTLRAPGYVGQCRENVTVTQTTFSDKIFGESTSSETLQYTETSVPNLDGGSTPEYIDLAGCRALCYCPETPCDSQDASIVTGDSNAVGSTEFKATYCECEVCRTQLSRPVEDDGFQTIVQSIEAAGTAAGGVAQSRSRRSHRRRLLAGDPAALDAHRELLHLKHAARRRLLQTTDTADTQLLNQLISNVGDLSSQQSTLSSQVESLEQEVIAAAEAAETRAADNTLEELIQAGRQDIRDGQARVEGLLTQIIDKQNQAAEAAEQAAAALQQIQDLQTQMEKSQRLVEQGVQKQLEAIMVASQQQMITLSDALILWERARVDRLKYDKQVRLSNMQTSNYTAIAHPFVVSRYNSTEPDTARERNIGLTNRVIAGMLLHTTRTEPANCSSTRFDNIENTCSGPIDISQYGVDPVFKMGAEMYNSDLDNLVGITAFYDCEELGAVTVNGEPFEVTYDLDDPINPGAKINPKPFCAELFNERNIPWGFHHFALDDYEDGFPVWFDINLSEGMAQRYYTYLREGLFLDGNTRSVSAQIVTYNAELRVFSAAMLTFKYSDGGTIDVSHKLHTVRVELYSEDADIVRLCLEIFLTIATVGSLISELYEMVQVWRRTGSPMNYFQSAWNWIDLTSIALLVCTMCMWWIFVLRQASKFDIDLRYDVYESLTAPAAMLRLAGDGVEVPKGEGLRDVQASFAELQGIVDTLAWYYAINGINILFLIARVLKLMDFQPRLGVVTRSLALAGPDLAHFVLVSGMVFVGYAMMAHLIFGNNIEAFASFGRSVDTCFEILLGDVSVNAELRALSGLQGVAGTLFFWTFELLVFMVLLNFLLAIIVDAFSEVKENTTEHTGMHTDLGQMLSEKWRSVTACFGRSQHISDRRLGQLLKQWGGADEDEDEGGEEKEKHIRLLDTNLTAEDLKRVLGQCLANSNEGDFDTETGRRLFGGGGKAGLPTQEEISLAAEYVVTRFGTTEDEEEEEEEGEGGEEGEDGPGSAPVDGATGERLYAEKALEKERDALAQALDRLSDVQRQLAEGQQKLMSGQSQLKAQHERLLDLMSSSK</sequence>
<organism evidence="9">
    <name type="scientific">Tetraselmis sp. GSL018</name>
    <dbReference type="NCBI Taxonomy" id="582737"/>
    <lineage>
        <taxon>Eukaryota</taxon>
        <taxon>Viridiplantae</taxon>
        <taxon>Chlorophyta</taxon>
        <taxon>core chlorophytes</taxon>
        <taxon>Chlorodendrophyceae</taxon>
        <taxon>Chlorodendrales</taxon>
        <taxon>Chlorodendraceae</taxon>
        <taxon>Tetraselmis</taxon>
    </lineage>
</organism>
<keyword evidence="4 7" id="KW-0472">Membrane</keyword>
<name>A0A061RIA9_9CHLO</name>
<feature type="transmembrane region" description="Helical" evidence="7">
    <location>
        <begin position="1324"/>
        <end position="1346"/>
    </location>
</feature>
<evidence type="ECO:0000256" key="6">
    <source>
        <dbReference type="SAM" id="MobiDB-lite"/>
    </source>
</evidence>
<proteinExistence type="predicted"/>
<dbReference type="PANTHER" id="PTHR10877">
    <property type="entry name" value="POLYCYSTIN FAMILY MEMBER"/>
    <property type="match status" value="1"/>
</dbReference>
<evidence type="ECO:0000313" key="9">
    <source>
        <dbReference type="EMBL" id="JAC70400.1"/>
    </source>
</evidence>
<feature type="compositionally biased region" description="Polar residues" evidence="6">
    <location>
        <begin position="1"/>
        <end position="10"/>
    </location>
</feature>
<evidence type="ECO:0000256" key="2">
    <source>
        <dbReference type="ARBA" id="ARBA00022692"/>
    </source>
</evidence>
<keyword evidence="3 7" id="KW-1133">Transmembrane helix</keyword>
<dbReference type="InterPro" id="IPR051223">
    <property type="entry name" value="Polycystin"/>
</dbReference>
<dbReference type="GO" id="GO:0016020">
    <property type="term" value="C:membrane"/>
    <property type="evidence" value="ECO:0007669"/>
    <property type="project" value="UniProtKB-SubCell"/>
</dbReference>
<reference evidence="9" key="1">
    <citation type="submission" date="2014-05" db="EMBL/GenBank/DDBJ databases">
        <title>The transcriptome of the halophilic microalga Tetraselmis sp. GSL018 isolated from the Great Salt Lake, Utah.</title>
        <authorList>
            <person name="Jinkerson R.E."/>
            <person name="D'Adamo S."/>
            <person name="Posewitz M.C."/>
        </authorList>
    </citation>
    <scope>NUCLEOTIDE SEQUENCE</scope>
    <source>
        <strain evidence="9">GSL018</strain>
    </source>
</reference>
<dbReference type="PANTHER" id="PTHR10877:SF183">
    <property type="entry name" value="AT14535P-RELATED"/>
    <property type="match status" value="1"/>
</dbReference>
<feature type="transmembrane region" description="Helical" evidence="7">
    <location>
        <begin position="1160"/>
        <end position="1182"/>
    </location>
</feature>
<feature type="transmembrane region" description="Helical" evidence="7">
    <location>
        <begin position="1283"/>
        <end position="1303"/>
    </location>
</feature>
<evidence type="ECO:0000256" key="4">
    <source>
        <dbReference type="ARBA" id="ARBA00023136"/>
    </source>
</evidence>
<protein>
    <submittedName>
        <fullName evidence="9">Polycystin cation channel family</fullName>
    </submittedName>
</protein>
<feature type="region of interest" description="Disordered" evidence="6">
    <location>
        <begin position="1545"/>
        <end position="1579"/>
    </location>
</feature>
<comment type="subcellular location">
    <subcellularLocation>
        <location evidence="1">Membrane</location>
        <topology evidence="1">Multi-pass membrane protein</topology>
    </subcellularLocation>
</comment>
<keyword evidence="2 7" id="KW-0812">Transmembrane</keyword>
<dbReference type="Gene3D" id="1.10.287.70">
    <property type="match status" value="1"/>
</dbReference>
<feature type="domain" description="Polycystin cation channel PKD1/PKD2" evidence="8">
    <location>
        <begin position="1267"/>
        <end position="1418"/>
    </location>
</feature>
<accession>A0A061RIA9</accession>
<feature type="compositionally biased region" description="Acidic residues" evidence="6">
    <location>
        <begin position="1548"/>
        <end position="1566"/>
    </location>
</feature>